<organism evidence="2 3">
    <name type="scientific">Amazona collaria</name>
    <name type="common">yellow-billed parrot</name>
    <dbReference type="NCBI Taxonomy" id="241587"/>
    <lineage>
        <taxon>Eukaryota</taxon>
        <taxon>Metazoa</taxon>
        <taxon>Chordata</taxon>
        <taxon>Craniata</taxon>
        <taxon>Vertebrata</taxon>
        <taxon>Euteleostomi</taxon>
        <taxon>Archelosauria</taxon>
        <taxon>Archosauria</taxon>
        <taxon>Dinosauria</taxon>
        <taxon>Saurischia</taxon>
        <taxon>Theropoda</taxon>
        <taxon>Coelurosauria</taxon>
        <taxon>Aves</taxon>
        <taxon>Neognathae</taxon>
        <taxon>Neoaves</taxon>
        <taxon>Telluraves</taxon>
        <taxon>Australaves</taxon>
        <taxon>Psittaciformes</taxon>
        <taxon>Psittacidae</taxon>
        <taxon>Amazona</taxon>
    </lineage>
</organism>
<keyword evidence="1" id="KW-0472">Membrane</keyword>
<keyword evidence="1" id="KW-0812">Transmembrane</keyword>
<evidence type="ECO:0000313" key="2">
    <source>
        <dbReference type="Ensembl" id="ENSACOP00000003837.1"/>
    </source>
</evidence>
<evidence type="ECO:0000313" key="3">
    <source>
        <dbReference type="Proteomes" id="UP000694522"/>
    </source>
</evidence>
<sequence length="119" mass="13406">DITVVLFRILKKPDLIQKEHLLFLFNQMWLFLVLSFYLKKHMIKIIYNNYVLAQVKDALALGHGSIGKETAPAGANSGTVYSDVCGQICRVSLGSIQIRLWLKPGEPVDFSSCADYETE</sequence>
<reference evidence="2" key="2">
    <citation type="submission" date="2025-09" db="UniProtKB">
        <authorList>
            <consortium name="Ensembl"/>
        </authorList>
    </citation>
    <scope>IDENTIFICATION</scope>
</reference>
<dbReference type="AlphaFoldDB" id="A0A8B9F831"/>
<feature type="transmembrane region" description="Helical" evidence="1">
    <location>
        <begin position="20"/>
        <end position="38"/>
    </location>
</feature>
<name>A0A8B9F831_9PSIT</name>
<dbReference type="Proteomes" id="UP000694522">
    <property type="component" value="Unplaced"/>
</dbReference>
<proteinExistence type="predicted"/>
<dbReference type="Ensembl" id="ENSACOT00000003979.1">
    <property type="protein sequence ID" value="ENSACOP00000003837.1"/>
    <property type="gene ID" value="ENSACOG00000002717.1"/>
</dbReference>
<reference evidence="2" key="1">
    <citation type="submission" date="2025-08" db="UniProtKB">
        <authorList>
            <consortium name="Ensembl"/>
        </authorList>
    </citation>
    <scope>IDENTIFICATION</scope>
</reference>
<keyword evidence="1" id="KW-1133">Transmembrane helix</keyword>
<accession>A0A8B9F831</accession>
<protein>
    <submittedName>
        <fullName evidence="2">Uncharacterized protein</fullName>
    </submittedName>
</protein>
<evidence type="ECO:0000256" key="1">
    <source>
        <dbReference type="SAM" id="Phobius"/>
    </source>
</evidence>
<keyword evidence="3" id="KW-1185">Reference proteome</keyword>